<gene>
    <name evidence="3" type="ORF">EV186_10816</name>
</gene>
<proteinExistence type="predicted"/>
<dbReference type="FunFam" id="3.30.420.10:FF:000045">
    <property type="entry name" value="3'-5' exonuclease DinG"/>
    <property type="match status" value="1"/>
</dbReference>
<dbReference type="PANTHER" id="PTHR30231">
    <property type="entry name" value="DNA POLYMERASE III SUBUNIT EPSILON"/>
    <property type="match status" value="1"/>
</dbReference>
<dbReference type="EMBL" id="SNXZ01000008">
    <property type="protein sequence ID" value="TDP91807.1"/>
    <property type="molecule type" value="Genomic_DNA"/>
</dbReference>
<evidence type="ECO:0000313" key="4">
    <source>
        <dbReference type="Proteomes" id="UP000295444"/>
    </source>
</evidence>
<dbReference type="GO" id="GO:0045004">
    <property type="term" value="P:DNA replication proofreading"/>
    <property type="evidence" value="ECO:0007669"/>
    <property type="project" value="TreeGrafter"/>
</dbReference>
<dbReference type="SMART" id="SM00479">
    <property type="entry name" value="EXOIII"/>
    <property type="match status" value="1"/>
</dbReference>
<keyword evidence="1" id="KW-0540">Nuclease</keyword>
<accession>A0A4R6RYY9</accession>
<dbReference type="Pfam" id="PF00929">
    <property type="entry name" value="RNase_T"/>
    <property type="match status" value="1"/>
</dbReference>
<evidence type="ECO:0000259" key="2">
    <source>
        <dbReference type="SMART" id="SM00479"/>
    </source>
</evidence>
<dbReference type="Gene3D" id="3.30.420.10">
    <property type="entry name" value="Ribonuclease H-like superfamily/Ribonuclease H"/>
    <property type="match status" value="1"/>
</dbReference>
<dbReference type="RefSeq" id="WP_133853395.1">
    <property type="nucleotide sequence ID" value="NZ_SNXZ01000008.1"/>
</dbReference>
<keyword evidence="4" id="KW-1185">Reference proteome</keyword>
<dbReference type="InterPro" id="IPR013520">
    <property type="entry name" value="Ribonucl_H"/>
</dbReference>
<dbReference type="InterPro" id="IPR012337">
    <property type="entry name" value="RNaseH-like_sf"/>
</dbReference>
<evidence type="ECO:0000256" key="1">
    <source>
        <dbReference type="ARBA" id="ARBA00022839"/>
    </source>
</evidence>
<dbReference type="GO" id="GO:0008408">
    <property type="term" value="F:3'-5' exonuclease activity"/>
    <property type="evidence" value="ECO:0007669"/>
    <property type="project" value="TreeGrafter"/>
</dbReference>
<reference evidence="3 4" key="1">
    <citation type="submission" date="2019-03" db="EMBL/GenBank/DDBJ databases">
        <title>Genomic Encyclopedia of Type Strains, Phase IV (KMG-IV): sequencing the most valuable type-strain genomes for metagenomic binning, comparative biology and taxonomic classification.</title>
        <authorList>
            <person name="Goeker M."/>
        </authorList>
    </citation>
    <scope>NUCLEOTIDE SEQUENCE [LARGE SCALE GENOMIC DNA]</scope>
    <source>
        <strain evidence="3 4">DSM 45361</strain>
    </source>
</reference>
<comment type="caution">
    <text evidence="3">The sequence shown here is derived from an EMBL/GenBank/DDBJ whole genome shotgun (WGS) entry which is preliminary data.</text>
</comment>
<dbReference type="GO" id="GO:0005829">
    <property type="term" value="C:cytosol"/>
    <property type="evidence" value="ECO:0007669"/>
    <property type="project" value="TreeGrafter"/>
</dbReference>
<keyword evidence="1" id="KW-0269">Exonuclease</keyword>
<sequence>MTDWKSLSYVVVDVEGNGQQPPDLVELAAVPIVEGIIGEPKSWLVRPGQPITDFAKKIHGISNEQVADAPVVGDVEADVLKALDASALVAHNAHVDVGVLQRTLGDWECPEVFDTLKLARRLLRGRETYRLGTLVEEFELAHNLDGLPQPHRAAYDATVTARLFVHLAGRRSLEELRDQPPGAGPDDAQVLF</sequence>
<dbReference type="PANTHER" id="PTHR30231:SF41">
    <property type="entry name" value="DNA POLYMERASE III SUBUNIT EPSILON"/>
    <property type="match status" value="1"/>
</dbReference>
<organism evidence="3 4">
    <name type="scientific">Labedaea rhizosphaerae</name>
    <dbReference type="NCBI Taxonomy" id="598644"/>
    <lineage>
        <taxon>Bacteria</taxon>
        <taxon>Bacillati</taxon>
        <taxon>Actinomycetota</taxon>
        <taxon>Actinomycetes</taxon>
        <taxon>Pseudonocardiales</taxon>
        <taxon>Pseudonocardiaceae</taxon>
        <taxon>Labedaea</taxon>
    </lineage>
</organism>
<dbReference type="SUPFAM" id="SSF53098">
    <property type="entry name" value="Ribonuclease H-like"/>
    <property type="match status" value="1"/>
</dbReference>
<dbReference type="CDD" id="cd06127">
    <property type="entry name" value="DEDDh"/>
    <property type="match status" value="1"/>
</dbReference>
<keyword evidence="1" id="KW-0378">Hydrolase</keyword>
<dbReference type="AlphaFoldDB" id="A0A4R6RYY9"/>
<dbReference type="GO" id="GO:0003676">
    <property type="term" value="F:nucleic acid binding"/>
    <property type="evidence" value="ECO:0007669"/>
    <property type="project" value="InterPro"/>
</dbReference>
<evidence type="ECO:0000313" key="3">
    <source>
        <dbReference type="EMBL" id="TDP91807.1"/>
    </source>
</evidence>
<dbReference type="Proteomes" id="UP000295444">
    <property type="component" value="Unassembled WGS sequence"/>
</dbReference>
<dbReference type="InterPro" id="IPR036397">
    <property type="entry name" value="RNaseH_sf"/>
</dbReference>
<dbReference type="OrthoDB" id="9803913at2"/>
<protein>
    <submittedName>
        <fullName evidence="3">Exodeoxyribonuclease X</fullName>
    </submittedName>
</protein>
<name>A0A4R6RYY9_LABRH</name>
<feature type="domain" description="Exonuclease" evidence="2">
    <location>
        <begin position="8"/>
        <end position="173"/>
    </location>
</feature>